<sequence>MFMIGAEKKQILMKELTTLYRTLM</sequence>
<reference evidence="1" key="1">
    <citation type="submission" date="2018-02" db="EMBL/GenBank/DDBJ databases">
        <title>Rhizophora mucronata_Transcriptome.</title>
        <authorList>
            <person name="Meera S.P."/>
            <person name="Sreeshan A."/>
            <person name="Augustine A."/>
        </authorList>
    </citation>
    <scope>NUCLEOTIDE SEQUENCE</scope>
    <source>
        <tissue evidence="1">Leaf</tissue>
    </source>
</reference>
<name>A0A2P2R077_RHIMU</name>
<organism evidence="1">
    <name type="scientific">Rhizophora mucronata</name>
    <name type="common">Asiatic mangrove</name>
    <dbReference type="NCBI Taxonomy" id="61149"/>
    <lineage>
        <taxon>Eukaryota</taxon>
        <taxon>Viridiplantae</taxon>
        <taxon>Streptophyta</taxon>
        <taxon>Embryophyta</taxon>
        <taxon>Tracheophyta</taxon>
        <taxon>Spermatophyta</taxon>
        <taxon>Magnoliopsida</taxon>
        <taxon>eudicotyledons</taxon>
        <taxon>Gunneridae</taxon>
        <taxon>Pentapetalae</taxon>
        <taxon>rosids</taxon>
        <taxon>fabids</taxon>
        <taxon>Malpighiales</taxon>
        <taxon>Rhizophoraceae</taxon>
        <taxon>Rhizophora</taxon>
    </lineage>
</organism>
<dbReference type="AlphaFoldDB" id="A0A2P2R077"/>
<evidence type="ECO:0000313" key="1">
    <source>
        <dbReference type="EMBL" id="MBX72652.1"/>
    </source>
</evidence>
<proteinExistence type="predicted"/>
<protein>
    <submittedName>
        <fullName evidence="1">Uncharacterized protein</fullName>
    </submittedName>
</protein>
<accession>A0A2P2R077</accession>
<dbReference type="EMBL" id="GGEC01092168">
    <property type="protein sequence ID" value="MBX72652.1"/>
    <property type="molecule type" value="Transcribed_RNA"/>
</dbReference>